<keyword evidence="1" id="KW-0479">Metal-binding</keyword>
<name>A0ABX8CJK8_9NOCA</name>
<sequence>MSGAALGLLSYAQTRILVDDFAASFRFYRDVLELPLKSEVDGDVPESEDGPYACFTVGGQDLALFTRAYMDAAIGAEHRPRTEIDTAVVVLRVADVDKAVAVLRERGASIVGEPADQPAWGMRVGHVRAPEGTLVELCQYEG</sequence>
<evidence type="ECO:0000313" key="4">
    <source>
        <dbReference type="Proteomes" id="UP000683310"/>
    </source>
</evidence>
<accession>A0ABX8CJK8</accession>
<evidence type="ECO:0000313" key="3">
    <source>
        <dbReference type="EMBL" id="QVI20163.1"/>
    </source>
</evidence>
<protein>
    <submittedName>
        <fullName evidence="3">VOC family protein</fullName>
    </submittedName>
</protein>
<evidence type="ECO:0000256" key="1">
    <source>
        <dbReference type="ARBA" id="ARBA00022723"/>
    </source>
</evidence>
<keyword evidence="4" id="KW-1185">Reference proteome</keyword>
<dbReference type="InterPro" id="IPR004360">
    <property type="entry name" value="Glyas_Fos-R_dOase_dom"/>
</dbReference>
<dbReference type="Gene3D" id="3.10.180.10">
    <property type="entry name" value="2,3-Dihydroxybiphenyl 1,2-Dioxygenase, domain 1"/>
    <property type="match status" value="1"/>
</dbReference>
<proteinExistence type="predicted"/>
<organism evidence="3 4">
    <name type="scientific">Nocardia tengchongensis</name>
    <dbReference type="NCBI Taxonomy" id="2055889"/>
    <lineage>
        <taxon>Bacteria</taxon>
        <taxon>Bacillati</taxon>
        <taxon>Actinomycetota</taxon>
        <taxon>Actinomycetes</taxon>
        <taxon>Mycobacteriales</taxon>
        <taxon>Nocardiaceae</taxon>
        <taxon>Nocardia</taxon>
    </lineage>
</organism>
<reference evidence="3 4" key="1">
    <citation type="submission" date="2021-04" db="EMBL/GenBank/DDBJ databases">
        <title>Nocardia tengchongensis.</title>
        <authorList>
            <person name="Zhuang k."/>
            <person name="Ran Y."/>
            <person name="Li W."/>
        </authorList>
    </citation>
    <scope>NUCLEOTIDE SEQUENCE [LARGE SCALE GENOMIC DNA]</scope>
    <source>
        <strain evidence="3 4">CFH S0057</strain>
    </source>
</reference>
<dbReference type="Proteomes" id="UP000683310">
    <property type="component" value="Chromosome"/>
</dbReference>
<dbReference type="PANTHER" id="PTHR43048:SF4">
    <property type="entry name" value="RING-CLEAVING DIOXYGENASE-RELATED"/>
    <property type="match status" value="1"/>
</dbReference>
<dbReference type="PROSITE" id="PS51819">
    <property type="entry name" value="VOC"/>
    <property type="match status" value="1"/>
</dbReference>
<dbReference type="InterPro" id="IPR051785">
    <property type="entry name" value="MMCE/EMCE_epimerase"/>
</dbReference>
<gene>
    <name evidence="3" type="ORF">KHQ06_28555</name>
</gene>
<feature type="domain" description="VOC" evidence="2">
    <location>
        <begin position="10"/>
        <end position="140"/>
    </location>
</feature>
<dbReference type="SUPFAM" id="SSF54593">
    <property type="entry name" value="Glyoxalase/Bleomycin resistance protein/Dihydroxybiphenyl dioxygenase"/>
    <property type="match status" value="1"/>
</dbReference>
<dbReference type="Pfam" id="PF00903">
    <property type="entry name" value="Glyoxalase"/>
    <property type="match status" value="1"/>
</dbReference>
<dbReference type="PANTHER" id="PTHR43048">
    <property type="entry name" value="METHYLMALONYL-COA EPIMERASE"/>
    <property type="match status" value="1"/>
</dbReference>
<dbReference type="InterPro" id="IPR037523">
    <property type="entry name" value="VOC_core"/>
</dbReference>
<dbReference type="InterPro" id="IPR029068">
    <property type="entry name" value="Glyas_Bleomycin-R_OHBP_Dase"/>
</dbReference>
<dbReference type="RefSeq" id="WP_213556274.1">
    <property type="nucleotide sequence ID" value="NZ_JBHZDI010000005.1"/>
</dbReference>
<dbReference type="EMBL" id="CP074371">
    <property type="protein sequence ID" value="QVI20163.1"/>
    <property type="molecule type" value="Genomic_DNA"/>
</dbReference>
<evidence type="ECO:0000259" key="2">
    <source>
        <dbReference type="PROSITE" id="PS51819"/>
    </source>
</evidence>